<organism evidence="3 4">
    <name type="scientific">Achromobacter xylosoxidans (strain A8)</name>
    <dbReference type="NCBI Taxonomy" id="762376"/>
    <lineage>
        <taxon>Bacteria</taxon>
        <taxon>Pseudomonadati</taxon>
        <taxon>Pseudomonadota</taxon>
        <taxon>Betaproteobacteria</taxon>
        <taxon>Burkholderiales</taxon>
        <taxon>Alcaligenaceae</taxon>
        <taxon>Achromobacter</taxon>
    </lineage>
</organism>
<dbReference type="KEGG" id="axy:AXYL_06741"/>
<evidence type="ECO:0000313" key="4">
    <source>
        <dbReference type="Proteomes" id="UP000006876"/>
    </source>
</evidence>
<dbReference type="RefSeq" id="WP_013397213.1">
    <property type="nucleotide sequence ID" value="NC_014642.1"/>
</dbReference>
<feature type="domain" description="KfrA N-terminal DNA-binding" evidence="2">
    <location>
        <begin position="6"/>
        <end position="123"/>
    </location>
</feature>
<keyword evidence="3" id="KW-0614">Plasmid</keyword>
<dbReference type="HOGENOM" id="CLU_065092_0_0_4"/>
<gene>
    <name evidence="3" type="ordered locus">AXYL_06741</name>
</gene>
<evidence type="ECO:0000259" key="2">
    <source>
        <dbReference type="Pfam" id="PF11740"/>
    </source>
</evidence>
<dbReference type="OrthoDB" id="583532at2"/>
<sequence>MAKGITESDVHEAADAVLAAGERPTIERVRAQMGNTGSPNTITRYLESWFTGLSERMANLTAGAVAIPDPVHRIAAGVWQEALQFAGREHQARLQAERDALAKAQRDAEEQMAAAVDMREQMRVRVVDLEATIEVAREGMAAAESRLAAAEVQIRERDARTAQLEAQVASLGQEREVMLEEASRERQAHAVALQEEQSRHAAHERRWLNELDVERATVKQLRNELESARAKAVQEARHAAETAKASEAALAVCARERDVLQVKLQGVERSEQQLQLRIGMLQTELDTLRDERRGAQLTIAELRERGAGLVATVAQQQAAYDSLFAQLRVKDDQIALLTTASTKRSSPRAG</sequence>
<dbReference type="Pfam" id="PF11740">
    <property type="entry name" value="KfrA_N"/>
    <property type="match status" value="1"/>
</dbReference>
<reference evidence="4" key="1">
    <citation type="journal article" date="2011" name="J. Bacteriol.">
        <title>Complete genome sequence of the haloaromatic acid-degrading bacterium Achromobacter xylosoxidans A8.</title>
        <authorList>
            <person name="Strnad H."/>
            <person name="Ridl J."/>
            <person name="Paces J."/>
            <person name="Kolar M."/>
            <person name="Vlcek C."/>
            <person name="Paces V."/>
        </authorList>
    </citation>
    <scope>NUCLEOTIDE SEQUENCE [LARGE SCALE GENOMIC DNA]</scope>
    <source>
        <strain evidence="4">A8</strain>
        <plasmid evidence="4">pA82</plasmid>
    </source>
</reference>
<feature type="coiled-coil region" evidence="1">
    <location>
        <begin position="87"/>
        <end position="238"/>
    </location>
</feature>
<evidence type="ECO:0000313" key="3">
    <source>
        <dbReference type="EMBL" id="ADP20025.1"/>
    </source>
</evidence>
<protein>
    <recommendedName>
        <fullName evidence="2">KfrA N-terminal DNA-binding domain-containing protein</fullName>
    </recommendedName>
</protein>
<dbReference type="EMBL" id="CP002289">
    <property type="protein sequence ID" value="ADP20025.1"/>
    <property type="molecule type" value="Genomic_DNA"/>
</dbReference>
<dbReference type="AlphaFoldDB" id="E3HY71"/>
<evidence type="ECO:0000256" key="1">
    <source>
        <dbReference type="SAM" id="Coils"/>
    </source>
</evidence>
<accession>E3HY71</accession>
<keyword evidence="1" id="KW-0175">Coiled coil</keyword>
<dbReference type="Proteomes" id="UP000006876">
    <property type="component" value="Plasmid pA82"/>
</dbReference>
<proteinExistence type="predicted"/>
<geneLocation type="plasmid" evidence="3 4">
    <name>pA82</name>
</geneLocation>
<name>E3HY71_ACHXA</name>
<feature type="coiled-coil region" evidence="1">
    <location>
        <begin position="271"/>
        <end position="305"/>
    </location>
</feature>
<dbReference type="InterPro" id="IPR021104">
    <property type="entry name" value="KfrA_DNA-bd_N"/>
</dbReference>
<dbReference type="eggNOG" id="COG1570">
    <property type="taxonomic scope" value="Bacteria"/>
</dbReference>